<protein>
    <submittedName>
        <fullName evidence="9">Periplasmic thiol:disulfide oxidoreductase DsbB</fullName>
    </submittedName>
</protein>
<gene>
    <name evidence="9" type="primary">dsbB1</name>
    <name evidence="9" type="ORF">HH1059_23110</name>
</gene>
<keyword evidence="4" id="KW-0249">Electron transport</keyword>
<dbReference type="SUPFAM" id="SSF158442">
    <property type="entry name" value="DsbB-like"/>
    <property type="match status" value="1"/>
</dbReference>
<comment type="subcellular location">
    <subcellularLocation>
        <location evidence="1">Cell membrane</location>
        <topology evidence="1">Multi-pass membrane protein</topology>
    </subcellularLocation>
</comment>
<evidence type="ECO:0000256" key="6">
    <source>
        <dbReference type="ARBA" id="ARBA00023136"/>
    </source>
</evidence>
<evidence type="ECO:0000256" key="4">
    <source>
        <dbReference type="ARBA" id="ARBA00022982"/>
    </source>
</evidence>
<dbReference type="GO" id="GO:0006457">
    <property type="term" value="P:protein folding"/>
    <property type="evidence" value="ECO:0007669"/>
    <property type="project" value="InterPro"/>
</dbReference>
<dbReference type="RefSeq" id="WP_162549532.1">
    <property type="nucleotide sequence ID" value="NZ_AP017372.2"/>
</dbReference>
<dbReference type="Pfam" id="PF02600">
    <property type="entry name" value="DsbB"/>
    <property type="match status" value="1"/>
</dbReference>
<evidence type="ECO:0000256" key="3">
    <source>
        <dbReference type="ARBA" id="ARBA00022692"/>
    </source>
</evidence>
<dbReference type="KEGG" id="hhk:HH1059_23110"/>
<evidence type="ECO:0000256" key="8">
    <source>
        <dbReference type="SAM" id="Phobius"/>
    </source>
</evidence>
<name>A0A120MZ37_HALHR</name>
<keyword evidence="3 8" id="KW-0812">Transmembrane</keyword>
<feature type="transmembrane region" description="Helical" evidence="8">
    <location>
        <begin position="39"/>
        <end position="58"/>
    </location>
</feature>
<dbReference type="PANTHER" id="PTHR36570">
    <property type="entry name" value="DISULFIDE BOND FORMATION PROTEIN B"/>
    <property type="match status" value="1"/>
</dbReference>
<keyword evidence="7" id="KW-0676">Redox-active center</keyword>
<evidence type="ECO:0000256" key="1">
    <source>
        <dbReference type="ARBA" id="ARBA00004651"/>
    </source>
</evidence>
<dbReference type="Proteomes" id="UP000218890">
    <property type="component" value="Chromosome"/>
</dbReference>
<keyword evidence="10" id="KW-1185">Reference proteome</keyword>
<dbReference type="GO" id="GO:0005886">
    <property type="term" value="C:plasma membrane"/>
    <property type="evidence" value="ECO:0007669"/>
    <property type="project" value="UniProtKB-SubCell"/>
</dbReference>
<dbReference type="AlphaFoldDB" id="A0A120MZ37"/>
<proteinExistence type="predicted"/>
<evidence type="ECO:0000256" key="2">
    <source>
        <dbReference type="ARBA" id="ARBA00022475"/>
    </source>
</evidence>
<dbReference type="Gene3D" id="1.20.1550.10">
    <property type="entry name" value="DsbB-like"/>
    <property type="match status" value="1"/>
</dbReference>
<reference evidence="9" key="1">
    <citation type="submission" date="2016-02" db="EMBL/GenBank/DDBJ databases">
        <title>Halorhodospira halochloris DSM-1059 complete genome, version 2.</title>
        <authorList>
            <person name="Tsukatani Y."/>
        </authorList>
    </citation>
    <scope>NUCLEOTIDE SEQUENCE</scope>
    <source>
        <strain evidence="9">DSM 1059</strain>
    </source>
</reference>
<keyword evidence="6 8" id="KW-0472">Membrane</keyword>
<sequence>MSNRQALGLATAGAVIALVIVSAIEHLGILQPCALCWTQRLIMGLFALVAITGLVLWPQSKLGRYACGGAAVLVASAGAGVAIRHLYVVGNPDVVECGMSPDMMLSMLPLNEIVVEFVTGHSDCAQAGSLLWVPLPLWSLVAFVLFGALAGYALLKPHSDRRSD</sequence>
<dbReference type="InterPro" id="IPR050183">
    <property type="entry name" value="DsbB"/>
</dbReference>
<dbReference type="EMBL" id="AP017372">
    <property type="protein sequence ID" value="BAU56381.1"/>
    <property type="molecule type" value="Genomic_DNA"/>
</dbReference>
<organism evidence="9 10">
    <name type="scientific">Halorhodospira halochloris</name>
    <name type="common">Ectothiorhodospira halochloris</name>
    <dbReference type="NCBI Taxonomy" id="1052"/>
    <lineage>
        <taxon>Bacteria</taxon>
        <taxon>Pseudomonadati</taxon>
        <taxon>Pseudomonadota</taxon>
        <taxon>Gammaproteobacteria</taxon>
        <taxon>Chromatiales</taxon>
        <taxon>Ectothiorhodospiraceae</taxon>
        <taxon>Halorhodospira</taxon>
    </lineage>
</organism>
<accession>A0A120MZ37</accession>
<feature type="transmembrane region" description="Helical" evidence="8">
    <location>
        <begin position="65"/>
        <end position="83"/>
    </location>
</feature>
<keyword evidence="4" id="KW-0813">Transport</keyword>
<dbReference type="InterPro" id="IPR003752">
    <property type="entry name" value="DiS_bond_form_DsbB/BdbC"/>
</dbReference>
<feature type="transmembrane region" description="Helical" evidence="8">
    <location>
        <begin position="137"/>
        <end position="155"/>
    </location>
</feature>
<evidence type="ECO:0000256" key="5">
    <source>
        <dbReference type="ARBA" id="ARBA00022989"/>
    </source>
</evidence>
<dbReference type="GO" id="GO:0015035">
    <property type="term" value="F:protein-disulfide reductase activity"/>
    <property type="evidence" value="ECO:0007669"/>
    <property type="project" value="InterPro"/>
</dbReference>
<keyword evidence="5 8" id="KW-1133">Transmembrane helix</keyword>
<keyword evidence="2" id="KW-1003">Cell membrane</keyword>
<evidence type="ECO:0000256" key="7">
    <source>
        <dbReference type="ARBA" id="ARBA00023284"/>
    </source>
</evidence>
<evidence type="ECO:0000313" key="10">
    <source>
        <dbReference type="Proteomes" id="UP000218890"/>
    </source>
</evidence>
<dbReference type="PANTHER" id="PTHR36570:SF3">
    <property type="entry name" value="DISULFIDE BOND FORMATION PROTEIN B"/>
    <property type="match status" value="1"/>
</dbReference>
<evidence type="ECO:0000313" key="9">
    <source>
        <dbReference type="EMBL" id="BAU56381.1"/>
    </source>
</evidence>
<dbReference type="InterPro" id="IPR023380">
    <property type="entry name" value="DsbB-like_sf"/>
</dbReference>